<dbReference type="Gene3D" id="1.25.40.550">
    <property type="entry name" value="Aar2, C-terminal domain-like"/>
    <property type="match status" value="1"/>
</dbReference>
<dbReference type="Pfam" id="PF05282">
    <property type="entry name" value="AAR2"/>
    <property type="match status" value="1"/>
</dbReference>
<dbReference type="GO" id="GO:0000244">
    <property type="term" value="P:spliceosomal tri-snRNP complex assembly"/>
    <property type="evidence" value="ECO:0007669"/>
    <property type="project" value="TreeGrafter"/>
</dbReference>
<dbReference type="Proteomes" id="UP000053599">
    <property type="component" value="Unassembled WGS sequence"/>
</dbReference>
<feature type="domain" description="AAR2 C-terminal" evidence="3">
    <location>
        <begin position="198"/>
        <end position="367"/>
    </location>
</feature>
<protein>
    <submittedName>
        <fullName evidence="5">Uncharacterized protein</fullName>
    </submittedName>
</protein>
<dbReference type="PANTHER" id="PTHR12689:SF4">
    <property type="entry name" value="PROTEIN AAR2 HOMOLOG"/>
    <property type="match status" value="1"/>
</dbReference>
<reference evidence="5 6" key="1">
    <citation type="submission" date="2015-01" db="EMBL/GenBank/DDBJ databases">
        <title>The Genome Sequence of Exophiala sideris CBS121828.</title>
        <authorList>
            <consortium name="The Broad Institute Genomics Platform"/>
            <person name="Cuomo C."/>
            <person name="de Hoog S."/>
            <person name="Gorbushina A."/>
            <person name="Stielow B."/>
            <person name="Teixiera M."/>
            <person name="Abouelleil A."/>
            <person name="Chapman S.B."/>
            <person name="Priest M."/>
            <person name="Young S.K."/>
            <person name="Wortman J."/>
            <person name="Nusbaum C."/>
            <person name="Birren B."/>
        </authorList>
    </citation>
    <scope>NUCLEOTIDE SEQUENCE [LARGE SCALE GENOMIC DNA]</scope>
    <source>
        <strain evidence="5 6">CBS 121828</strain>
    </source>
</reference>
<feature type="compositionally biased region" description="Basic and acidic residues" evidence="2">
    <location>
        <begin position="122"/>
        <end position="140"/>
    </location>
</feature>
<dbReference type="PANTHER" id="PTHR12689">
    <property type="entry name" value="A1 CISTRON SPLICING FACTOR AAR2-RELATED"/>
    <property type="match status" value="1"/>
</dbReference>
<dbReference type="InterPro" id="IPR033647">
    <property type="entry name" value="Aar2_N"/>
</dbReference>
<organism evidence="5 6">
    <name type="scientific">Exophiala sideris</name>
    <dbReference type="NCBI Taxonomy" id="1016849"/>
    <lineage>
        <taxon>Eukaryota</taxon>
        <taxon>Fungi</taxon>
        <taxon>Dikarya</taxon>
        <taxon>Ascomycota</taxon>
        <taxon>Pezizomycotina</taxon>
        <taxon>Eurotiomycetes</taxon>
        <taxon>Chaetothyriomycetidae</taxon>
        <taxon>Chaetothyriales</taxon>
        <taxon>Herpotrichiellaceae</taxon>
        <taxon>Exophiala</taxon>
    </lineage>
</organism>
<dbReference type="HOGENOM" id="CLU_024943_2_0_1"/>
<evidence type="ECO:0000259" key="3">
    <source>
        <dbReference type="Pfam" id="PF05282"/>
    </source>
</evidence>
<dbReference type="CDD" id="cd13778">
    <property type="entry name" value="Aar2_C"/>
    <property type="match status" value="1"/>
</dbReference>
<feature type="region of interest" description="Disordered" evidence="2">
    <location>
        <begin position="114"/>
        <end position="140"/>
    </location>
</feature>
<evidence type="ECO:0000313" key="6">
    <source>
        <dbReference type="Proteomes" id="UP000053599"/>
    </source>
</evidence>
<dbReference type="InterPro" id="IPR007946">
    <property type="entry name" value="AAR2"/>
</dbReference>
<dbReference type="AlphaFoldDB" id="A0A0D1XAF8"/>
<dbReference type="Pfam" id="PF20981">
    <property type="entry name" value="AAR2_1st"/>
    <property type="match status" value="1"/>
</dbReference>
<sequence>MAAQVDHPTILLLSLPSKTFIGLDLLSFNSSPNFQGITNIPIGLHFLYTGTDASLSIRHGRWLNVRRQCLVLQWNSANENLDLLEQDSQTAQNAIRSVSPRGLVDYTALQDATSDLSSQQQSEHDHSTAQDQHDDDRAESTDWPLLTSHLTSSLLTRVLSTEWIISSISTAPADTEHIPGLSHLETDNALRQSPLNLLTIDLKQTWAEGDIGRTRTDRARDRSWYLEQLVDSVTPQGTDRTVGAKQVLGELQFCFLMVLTLANYSCLEQWKRILTVMFTCRTALVEIEAYFVEVVKVLRMQARHIEDVDGGLFEMRDESASSWLRSVWGKFRALVDETFTDDKSGGQALKIEIETLQKFFEEKYGWQSERDTLRRGMLELEDGEQIEVSMQGVDEDEEKGEYAPLIVDS</sequence>
<dbReference type="OrthoDB" id="201752at2759"/>
<dbReference type="InterPro" id="IPR038516">
    <property type="entry name" value="AAR2_N_sf"/>
</dbReference>
<gene>
    <name evidence="5" type="ORF">PV11_00614</name>
</gene>
<evidence type="ECO:0000259" key="4">
    <source>
        <dbReference type="Pfam" id="PF20981"/>
    </source>
</evidence>
<dbReference type="InterPro" id="IPR033648">
    <property type="entry name" value="AAR2_C"/>
</dbReference>
<name>A0A0D1XAF8_9EURO</name>
<feature type="region of interest" description="Disordered" evidence="2">
    <location>
        <begin position="390"/>
        <end position="409"/>
    </location>
</feature>
<proteinExistence type="inferred from homology"/>
<feature type="domain" description="AAR2 N-terminal" evidence="4">
    <location>
        <begin position="8"/>
        <end position="159"/>
    </location>
</feature>
<dbReference type="STRING" id="1016849.A0A0D1XAF8"/>
<dbReference type="InterPro" id="IPR038514">
    <property type="entry name" value="AAR2_C_sf"/>
</dbReference>
<dbReference type="Gene3D" id="2.60.34.20">
    <property type="match status" value="1"/>
</dbReference>
<evidence type="ECO:0000256" key="2">
    <source>
        <dbReference type="SAM" id="MobiDB-lite"/>
    </source>
</evidence>
<comment type="similarity">
    <text evidence="1">Belongs to the AAR2 family.</text>
</comment>
<evidence type="ECO:0000256" key="1">
    <source>
        <dbReference type="ARBA" id="ARBA00006281"/>
    </source>
</evidence>
<dbReference type="CDD" id="cd13777">
    <property type="entry name" value="Aar2_N"/>
    <property type="match status" value="1"/>
</dbReference>
<dbReference type="EMBL" id="KN846951">
    <property type="protein sequence ID" value="KIV84861.1"/>
    <property type="molecule type" value="Genomic_DNA"/>
</dbReference>
<evidence type="ECO:0000313" key="5">
    <source>
        <dbReference type="EMBL" id="KIV84861.1"/>
    </source>
</evidence>
<accession>A0A0D1XAF8</accession>